<gene>
    <name evidence="11" type="ordered locus">Ilyop_0645</name>
</gene>
<feature type="domain" description="FAD/NAD(P)-binding" evidence="9">
    <location>
        <begin position="273"/>
        <end position="561"/>
    </location>
</feature>
<dbReference type="GO" id="GO:0004159">
    <property type="term" value="F:dihydropyrimidine dehydrogenase (NAD+) activity"/>
    <property type="evidence" value="ECO:0007669"/>
    <property type="project" value="UniProtKB-EC"/>
</dbReference>
<dbReference type="Gene3D" id="1.10.1060.10">
    <property type="entry name" value="Alpha-helical ferredoxin"/>
    <property type="match status" value="1"/>
</dbReference>
<dbReference type="GO" id="GO:0051536">
    <property type="term" value="F:iron-sulfur cluster binding"/>
    <property type="evidence" value="ECO:0007669"/>
    <property type="project" value="InterPro"/>
</dbReference>
<keyword evidence="12" id="KW-1185">Reference proteome</keyword>
<dbReference type="STRING" id="572544.Ilyop_0645"/>
<dbReference type="Pfam" id="PF07992">
    <property type="entry name" value="Pyr_redox_2"/>
    <property type="match status" value="1"/>
</dbReference>
<dbReference type="SUPFAM" id="SSF46548">
    <property type="entry name" value="alpha-helical ferredoxin"/>
    <property type="match status" value="1"/>
</dbReference>
<dbReference type="SUPFAM" id="SSF142984">
    <property type="entry name" value="Nqo1 middle domain-like"/>
    <property type="match status" value="1"/>
</dbReference>
<dbReference type="InterPro" id="IPR036188">
    <property type="entry name" value="FAD/NAD-bd_sf"/>
</dbReference>
<evidence type="ECO:0000313" key="12">
    <source>
        <dbReference type="Proteomes" id="UP000006875"/>
    </source>
</evidence>
<evidence type="ECO:0000256" key="2">
    <source>
        <dbReference type="ARBA" id="ARBA00030119"/>
    </source>
</evidence>
<dbReference type="OrthoDB" id="9803192at2"/>
<dbReference type="HOGENOM" id="CLU_000422_3_4_0"/>
<proteinExistence type="predicted"/>
<sequence length="643" mass="72087">MKKFILCGKINNPGTYNIDENRSLIDIFTKLAGGLWNNGRLSMVQIGGPFGEIVLLKDIENPLSDYTKNIDTDTILFLNDLTCPVDYARFCVRYLIKELRTTNETIEEIEEIIEKISNGTSKRILELDILKELLEEKTVIPAERKMKKTVLFLLNNFREIFEEHITEKKCHPGVCHRLASAQCVNACPAEVNIPGYVAYMAEDDMDTAYSVMRQANPLSYVCGMICARPCEERCRRGELEQSVGVRALKYFASTMALEDNKIKEDKLESNGKKIAIIGSGPAGLSASYFLGRSGYNVTIYEAEKTAGGVPAIMIPEYRINNEAINREIKLIENLGVKIKTGVKVGEDIKLGEIRKANDATILATGLMTGVKVGPDKEYIVSAVDILKEIKLQGKRNFSKKVTVIGGGDVAMDAARSIMRCGSDVTVVSLEEYDGMPASHEEKHGAAEERINFLNGYTINKYLEEKDSLKKIELKKCISTMDSQYRFSPKFDEEKTIKIDSELVVMAIGQRADYSYLDCDIEIGSDRWISFDKNTYKTTAEDVYVAGDMGGYSKIAISAIAEAKKVAISIDKALGGQGIYVGDEIEIPEKQLDLTTWNIPKQEEKETESTYRCKNFENIKVVYTREEALREATRCMRCDRNSKQ</sequence>
<evidence type="ECO:0000256" key="7">
    <source>
        <dbReference type="ARBA" id="ARBA00049714"/>
    </source>
</evidence>
<dbReference type="InterPro" id="IPR023753">
    <property type="entry name" value="FAD/NAD-binding_dom"/>
</dbReference>
<comment type="subunit">
    <text evidence="7">Heterotetramer of 2 PreA and 2 PreT subunits.</text>
</comment>
<keyword evidence="1" id="KW-0560">Oxidoreductase</keyword>
<dbReference type="PANTHER" id="PTHR43073:SF2">
    <property type="entry name" value="DIHYDROPYRIMIDINE DEHYDROGENASE [NADP(+)]"/>
    <property type="match status" value="1"/>
</dbReference>
<protein>
    <recommendedName>
        <fullName evidence="8">dihydrouracil dehydrogenase (NAD(+))</fullName>
        <ecNumber evidence="8">1.3.1.1</ecNumber>
    </recommendedName>
    <alternativeName>
        <fullName evidence="3">Dihydrothymine dehydrogenase</fullName>
    </alternativeName>
    <alternativeName>
        <fullName evidence="2">Dihydrouracil dehydrogenase</fullName>
    </alternativeName>
</protein>
<dbReference type="Gene3D" id="3.10.20.600">
    <property type="match status" value="1"/>
</dbReference>
<dbReference type="PANTHER" id="PTHR43073">
    <property type="entry name" value="DIHYDROPYRIMIDINE DEHYDROGENASE [NADP(+)]"/>
    <property type="match status" value="1"/>
</dbReference>
<dbReference type="AlphaFoldDB" id="E3H6R3"/>
<dbReference type="EC" id="1.3.1.1" evidence="8"/>
<evidence type="ECO:0000256" key="3">
    <source>
        <dbReference type="ARBA" id="ARBA00032722"/>
    </source>
</evidence>
<accession>E3H6R3</accession>
<comment type="catalytic activity">
    <reaction evidence="4">
        <text>5,6-dihydrothymine + NAD(+) = thymine + NADH + H(+)</text>
        <dbReference type="Rhea" id="RHEA:28791"/>
        <dbReference type="ChEBI" id="CHEBI:15378"/>
        <dbReference type="ChEBI" id="CHEBI:17821"/>
        <dbReference type="ChEBI" id="CHEBI:27468"/>
        <dbReference type="ChEBI" id="CHEBI:57540"/>
        <dbReference type="ChEBI" id="CHEBI:57945"/>
        <dbReference type="EC" id="1.3.1.1"/>
    </reaction>
</comment>
<feature type="domain" description="Dihydroprymidine dehydrogenase" evidence="10">
    <location>
        <begin position="173"/>
        <end position="259"/>
    </location>
</feature>
<evidence type="ECO:0000256" key="6">
    <source>
        <dbReference type="ARBA" id="ARBA00049578"/>
    </source>
</evidence>
<dbReference type="eggNOG" id="COG1894">
    <property type="taxonomic scope" value="Bacteria"/>
</dbReference>
<dbReference type="KEGG" id="ipo:Ilyop_0645"/>
<comment type="function">
    <text evidence="6">Involved in pyrimidine base degradation. Catalyzes physiologically the reduction of uracil to 5,6-dihydrouracil (DHU) by using NADH as a specific cosubstrate. It also catalyzes the reverse reaction and the reduction of thymine to 5,6-dihydrothymine (DHT).</text>
</comment>
<evidence type="ECO:0000256" key="1">
    <source>
        <dbReference type="ARBA" id="ARBA00023002"/>
    </source>
</evidence>
<evidence type="ECO:0000256" key="4">
    <source>
        <dbReference type="ARBA" id="ARBA00047685"/>
    </source>
</evidence>
<reference evidence="11 12" key="1">
    <citation type="journal article" date="2010" name="Stand. Genomic Sci.">
        <title>Complete genome sequence of Ilyobacter polytropus type strain (CuHbu1).</title>
        <authorList>
            <person name="Sikorski J."/>
            <person name="Chertkov O."/>
            <person name="Lapidus A."/>
            <person name="Nolan M."/>
            <person name="Lucas S."/>
            <person name="Del Rio T.G."/>
            <person name="Tice H."/>
            <person name="Cheng J.F."/>
            <person name="Tapia R."/>
            <person name="Han C."/>
            <person name="Goodwin L."/>
            <person name="Pitluck S."/>
            <person name="Liolios K."/>
            <person name="Ivanova N."/>
            <person name="Mavromatis K."/>
            <person name="Mikhailova N."/>
            <person name="Pati A."/>
            <person name="Chen A."/>
            <person name="Palaniappan K."/>
            <person name="Land M."/>
            <person name="Hauser L."/>
            <person name="Chang Y.J."/>
            <person name="Jeffries C.D."/>
            <person name="Brambilla E."/>
            <person name="Yasawong M."/>
            <person name="Rohde M."/>
            <person name="Pukall R."/>
            <person name="Spring S."/>
            <person name="Goker M."/>
            <person name="Woyke T."/>
            <person name="Bristow J."/>
            <person name="Eisen J.A."/>
            <person name="Markowitz V."/>
            <person name="Hugenholtz P."/>
            <person name="Kyrpides N.C."/>
            <person name="Klenk H.P."/>
        </authorList>
    </citation>
    <scope>NUCLEOTIDE SEQUENCE [LARGE SCALE GENOMIC DNA]</scope>
    <source>
        <strain evidence="12">ATCC 51220 / DSM 2926 / LMG 16218 / CuHBu1</strain>
    </source>
</reference>
<dbReference type="Gene3D" id="3.50.50.60">
    <property type="entry name" value="FAD/NAD(P)-binding domain"/>
    <property type="match status" value="2"/>
</dbReference>
<dbReference type="PRINTS" id="PR00419">
    <property type="entry name" value="ADXRDTASE"/>
</dbReference>
<evidence type="ECO:0000256" key="5">
    <source>
        <dbReference type="ARBA" id="ARBA00048792"/>
    </source>
</evidence>
<dbReference type="EMBL" id="CP002281">
    <property type="protein sequence ID" value="ADO82432.1"/>
    <property type="molecule type" value="Genomic_DNA"/>
</dbReference>
<comment type="catalytic activity">
    <reaction evidence="5">
        <text>5,6-dihydrouracil + NAD(+) = uracil + NADH + H(+)</text>
        <dbReference type="Rhea" id="RHEA:20189"/>
        <dbReference type="ChEBI" id="CHEBI:15378"/>
        <dbReference type="ChEBI" id="CHEBI:15901"/>
        <dbReference type="ChEBI" id="CHEBI:17568"/>
        <dbReference type="ChEBI" id="CHEBI:57540"/>
        <dbReference type="ChEBI" id="CHEBI:57945"/>
        <dbReference type="EC" id="1.3.1.1"/>
    </reaction>
</comment>
<dbReference type="Pfam" id="PF14691">
    <property type="entry name" value="Fer4_20"/>
    <property type="match status" value="1"/>
</dbReference>
<organism evidence="11 12">
    <name type="scientific">Ilyobacter polytropus (strain ATCC 51220 / DSM 2926 / LMG 16218 / CuHBu1)</name>
    <dbReference type="NCBI Taxonomy" id="572544"/>
    <lineage>
        <taxon>Bacteria</taxon>
        <taxon>Fusobacteriati</taxon>
        <taxon>Fusobacteriota</taxon>
        <taxon>Fusobacteriia</taxon>
        <taxon>Fusobacteriales</taxon>
        <taxon>Fusobacteriaceae</taxon>
        <taxon>Ilyobacter</taxon>
    </lineage>
</organism>
<dbReference type="InterPro" id="IPR009051">
    <property type="entry name" value="Helical_ferredxn"/>
</dbReference>
<evidence type="ECO:0000259" key="10">
    <source>
        <dbReference type="Pfam" id="PF14691"/>
    </source>
</evidence>
<dbReference type="InterPro" id="IPR028261">
    <property type="entry name" value="DPD_II"/>
</dbReference>
<dbReference type="Proteomes" id="UP000006875">
    <property type="component" value="Chromosome"/>
</dbReference>
<dbReference type="SUPFAM" id="SSF51971">
    <property type="entry name" value="Nucleotide-binding domain"/>
    <property type="match status" value="1"/>
</dbReference>
<evidence type="ECO:0000256" key="8">
    <source>
        <dbReference type="ARBA" id="ARBA00049728"/>
    </source>
</evidence>
<dbReference type="eggNOG" id="COG0493">
    <property type="taxonomic scope" value="Bacteria"/>
</dbReference>
<evidence type="ECO:0000313" key="11">
    <source>
        <dbReference type="EMBL" id="ADO82432.1"/>
    </source>
</evidence>
<name>E3H6R3_ILYPC</name>
<evidence type="ECO:0000259" key="9">
    <source>
        <dbReference type="Pfam" id="PF07992"/>
    </source>
</evidence>
<dbReference type="RefSeq" id="WP_013387102.1">
    <property type="nucleotide sequence ID" value="NC_014632.1"/>
</dbReference>